<gene>
    <name evidence="1" type="ORF">ERS852557_00847</name>
</gene>
<evidence type="ECO:0000313" key="2">
    <source>
        <dbReference type="Proteomes" id="UP000095541"/>
    </source>
</evidence>
<dbReference type="EMBL" id="CZBI01000001">
    <property type="protein sequence ID" value="CUP51475.1"/>
    <property type="molecule type" value="Genomic_DNA"/>
</dbReference>
<dbReference type="RefSeq" id="WP_055217221.1">
    <property type="nucleotide sequence ID" value="NZ_CZBI01000001.1"/>
</dbReference>
<proteinExistence type="predicted"/>
<dbReference type="Proteomes" id="UP000095541">
    <property type="component" value="Unassembled WGS sequence"/>
</dbReference>
<accession>A0A174NZQ0</accession>
<organism evidence="1 2">
    <name type="scientific">Bacteroides thetaiotaomicron</name>
    <dbReference type="NCBI Taxonomy" id="818"/>
    <lineage>
        <taxon>Bacteria</taxon>
        <taxon>Pseudomonadati</taxon>
        <taxon>Bacteroidota</taxon>
        <taxon>Bacteroidia</taxon>
        <taxon>Bacteroidales</taxon>
        <taxon>Bacteroidaceae</taxon>
        <taxon>Bacteroides</taxon>
    </lineage>
</organism>
<protein>
    <submittedName>
        <fullName evidence="1">Uncharacterized protein</fullName>
    </submittedName>
</protein>
<evidence type="ECO:0000313" key="1">
    <source>
        <dbReference type="EMBL" id="CUP51475.1"/>
    </source>
</evidence>
<dbReference type="AlphaFoldDB" id="A0A174NZQ0"/>
<name>A0A174NZQ0_BACT4</name>
<reference evidence="1 2" key="1">
    <citation type="submission" date="2015-09" db="EMBL/GenBank/DDBJ databases">
        <authorList>
            <consortium name="Pathogen Informatics"/>
        </authorList>
    </citation>
    <scope>NUCLEOTIDE SEQUENCE [LARGE SCALE GENOMIC DNA]</scope>
    <source>
        <strain evidence="1 2">2789STDY5834945</strain>
    </source>
</reference>
<sequence>MLKWFIIGTLLYYAILLWRYWDSLGIWFTSGKREPEQPGSKPTVKTGNRDSLVGASRYRMGQMRTNGDILGHLSKGGDNASIFVPQSEEAVNETLDNKQSEDVNVDMPQAIETEFEMEFETEDAEETDVSPDEIEAEEIACYMSDGEPEMAQGVTLGELGQMVQVIQVKQAPEMEERQAVQTICRTETNLFHSLVEQINGGRSRVAELLQKHEIPVPATVPAAGNDEMTAFDMNDFL</sequence>